<dbReference type="Proteomes" id="UP000314986">
    <property type="component" value="Unassembled WGS sequence"/>
</dbReference>
<evidence type="ECO:0000256" key="13">
    <source>
        <dbReference type="SAM" id="MobiDB-lite"/>
    </source>
</evidence>
<dbReference type="PROSITE" id="PS00408">
    <property type="entry name" value="CONNEXINS_2"/>
    <property type="match status" value="1"/>
</dbReference>
<evidence type="ECO:0000256" key="5">
    <source>
        <dbReference type="ARBA" id="ARBA00011455"/>
    </source>
</evidence>
<name>A0A4W3I894_CALMI</name>
<evidence type="ECO:0000259" key="16">
    <source>
        <dbReference type="SMART" id="SM01089"/>
    </source>
</evidence>
<dbReference type="Pfam" id="PF00029">
    <property type="entry name" value="Connexin"/>
    <property type="match status" value="1"/>
</dbReference>
<keyword evidence="7 12" id="KW-0812">Transmembrane</keyword>
<evidence type="ECO:0000256" key="9">
    <source>
        <dbReference type="ARBA" id="ARBA00022949"/>
    </source>
</evidence>
<reference evidence="18" key="1">
    <citation type="journal article" date="2006" name="Science">
        <title>Ancient noncoding elements conserved in the human genome.</title>
        <authorList>
            <person name="Venkatesh B."/>
            <person name="Kirkness E.F."/>
            <person name="Loh Y.H."/>
            <person name="Halpern A.L."/>
            <person name="Lee A.P."/>
            <person name="Johnson J."/>
            <person name="Dandona N."/>
            <person name="Viswanathan L.D."/>
            <person name="Tay A."/>
            <person name="Venter J.C."/>
            <person name="Strausberg R.L."/>
            <person name="Brenner S."/>
        </authorList>
    </citation>
    <scope>NUCLEOTIDE SEQUENCE [LARGE SCALE GENOMIC DNA]</scope>
</reference>
<evidence type="ECO:0000256" key="12">
    <source>
        <dbReference type="RuleBase" id="RU000630"/>
    </source>
</evidence>
<dbReference type="PROSITE" id="PS00407">
    <property type="entry name" value="CONNEXINS_1"/>
    <property type="match status" value="1"/>
</dbReference>
<feature type="transmembrane region" description="Helical" evidence="14">
    <location>
        <begin position="211"/>
        <end position="236"/>
    </location>
</feature>
<reference evidence="17" key="4">
    <citation type="submission" date="2025-08" db="UniProtKB">
        <authorList>
            <consortium name="Ensembl"/>
        </authorList>
    </citation>
    <scope>IDENTIFICATION</scope>
</reference>
<comment type="subcellular location">
    <subcellularLocation>
        <location evidence="2">Cell junction</location>
        <location evidence="2">Gap junction</location>
    </subcellularLocation>
    <subcellularLocation>
        <location evidence="3 12">Cell membrane</location>
        <topology evidence="3 12">Multi-pass membrane protein</topology>
    </subcellularLocation>
</comment>
<dbReference type="InParanoid" id="A0A4W3I894"/>
<feature type="transmembrane region" description="Helical" evidence="14">
    <location>
        <begin position="27"/>
        <end position="48"/>
    </location>
</feature>
<organism evidence="17 18">
    <name type="scientific">Callorhinchus milii</name>
    <name type="common">Ghost shark</name>
    <dbReference type="NCBI Taxonomy" id="7868"/>
    <lineage>
        <taxon>Eukaryota</taxon>
        <taxon>Metazoa</taxon>
        <taxon>Chordata</taxon>
        <taxon>Craniata</taxon>
        <taxon>Vertebrata</taxon>
        <taxon>Chondrichthyes</taxon>
        <taxon>Holocephali</taxon>
        <taxon>Chimaeriformes</taxon>
        <taxon>Callorhinchidae</taxon>
        <taxon>Callorhinchus</taxon>
    </lineage>
</organism>
<dbReference type="InterPro" id="IPR019570">
    <property type="entry name" value="Connexin_CCC"/>
</dbReference>
<feature type="domain" description="Connexin cysteine-rich" evidence="16">
    <location>
        <begin position="168"/>
        <end position="234"/>
    </location>
</feature>
<protein>
    <recommendedName>
        <fullName evidence="12">Gap junction protein</fullName>
    </recommendedName>
</protein>
<evidence type="ECO:0000256" key="10">
    <source>
        <dbReference type="ARBA" id="ARBA00022989"/>
    </source>
</evidence>
<dbReference type="FunFam" id="1.20.1440.80:FF:000001">
    <property type="entry name" value="Gap junction alpha-1"/>
    <property type="match status" value="1"/>
</dbReference>
<evidence type="ECO:0000256" key="11">
    <source>
        <dbReference type="ARBA" id="ARBA00023136"/>
    </source>
</evidence>
<comment type="similarity">
    <text evidence="4">Belongs to the connexin family. Alpha-type (group II) subfamily.</text>
</comment>
<evidence type="ECO:0000256" key="4">
    <source>
        <dbReference type="ARBA" id="ARBA00006589"/>
    </source>
</evidence>
<evidence type="ECO:0000256" key="14">
    <source>
        <dbReference type="SAM" id="Phobius"/>
    </source>
</evidence>
<dbReference type="GeneID" id="103187074"/>
<evidence type="ECO:0000256" key="1">
    <source>
        <dbReference type="ARBA" id="ARBA00003922"/>
    </source>
</evidence>
<keyword evidence="8 12" id="KW-0303">Gap junction</keyword>
<dbReference type="GO" id="GO:0007267">
    <property type="term" value="P:cell-cell signaling"/>
    <property type="evidence" value="ECO:0007669"/>
    <property type="project" value="TreeGrafter"/>
</dbReference>
<sequence>MAAMGDWSFLEKLLDEVQEHSTTVGKIWLTVLFIFRILILGTAAEYVWGDEQSDFICNTAQPGCENVCYDKSFPISHIRFWVLQILFVSTPTLVYLGHVLHISRKEAKLRLREEILKSHQTKDSQDKLDLEQIERKKQKYSIDETGKVHIKGALMWTYTLSIIFRMFFEVSFLLGQWYLYGFTMSPSYTCQRSPCPHKVECYLSRPTEKTIFILFMLAVALISLMLNLLEMLHLVGKCLMRSIQQRPNKQLQEKMYSPPESPFNGNVSVPINYMYPSVEGRHPSCQGYKTSTEQNWTNFTTEQRLAEQKLGSPPSPPSPQLQTFSFLDSGMEKAEPDPPHSHRELSRASSLSSSRRRQGDITV</sequence>
<evidence type="ECO:0000259" key="15">
    <source>
        <dbReference type="SMART" id="SM00037"/>
    </source>
</evidence>
<dbReference type="SMART" id="SM00037">
    <property type="entry name" value="CNX"/>
    <property type="match status" value="1"/>
</dbReference>
<dbReference type="AlphaFoldDB" id="A0A4W3I894"/>
<evidence type="ECO:0000256" key="3">
    <source>
        <dbReference type="ARBA" id="ARBA00004651"/>
    </source>
</evidence>
<dbReference type="RefSeq" id="XP_007904608.1">
    <property type="nucleotide sequence ID" value="XM_007906417.2"/>
</dbReference>
<keyword evidence="6" id="KW-1003">Cell membrane</keyword>
<evidence type="ECO:0000256" key="6">
    <source>
        <dbReference type="ARBA" id="ARBA00022475"/>
    </source>
</evidence>
<evidence type="ECO:0000256" key="2">
    <source>
        <dbReference type="ARBA" id="ARBA00004610"/>
    </source>
</evidence>
<keyword evidence="10 14" id="KW-1133">Transmembrane helix</keyword>
<accession>A0A4W3I894</accession>
<dbReference type="GO" id="GO:0005243">
    <property type="term" value="F:gap junction channel activity"/>
    <property type="evidence" value="ECO:0007669"/>
    <property type="project" value="TreeGrafter"/>
</dbReference>
<feature type="compositionally biased region" description="Basic and acidic residues" evidence="13">
    <location>
        <begin position="330"/>
        <end position="346"/>
    </location>
</feature>
<feature type="domain" description="Connexin N-terminal" evidence="15">
    <location>
        <begin position="46"/>
        <end position="79"/>
    </location>
</feature>
<dbReference type="PRINTS" id="PR00206">
    <property type="entry name" value="CONNEXIN"/>
</dbReference>
<dbReference type="InterPro" id="IPR013092">
    <property type="entry name" value="Connexin_N"/>
</dbReference>
<gene>
    <name evidence="17" type="primary">LOC103187074</name>
</gene>
<feature type="transmembrane region" description="Helical" evidence="14">
    <location>
        <begin position="156"/>
        <end position="179"/>
    </location>
</feature>
<dbReference type="PANTHER" id="PTHR11984:SF54">
    <property type="entry name" value="GAP JUNCTION ALPHA-4 PROTEIN"/>
    <property type="match status" value="1"/>
</dbReference>
<reference evidence="17" key="5">
    <citation type="submission" date="2025-09" db="UniProtKB">
        <authorList>
            <consortium name="Ensembl"/>
        </authorList>
    </citation>
    <scope>IDENTIFICATION</scope>
</reference>
<dbReference type="Ensembl" id="ENSCMIT00000017532.1">
    <property type="protein sequence ID" value="ENSCMIP00000017194.1"/>
    <property type="gene ID" value="ENSCMIG00000008219.1"/>
</dbReference>
<dbReference type="KEGG" id="cmk:103187074"/>
<keyword evidence="18" id="KW-1185">Reference proteome</keyword>
<feature type="region of interest" description="Disordered" evidence="13">
    <location>
        <begin position="305"/>
        <end position="363"/>
    </location>
</feature>
<evidence type="ECO:0000313" key="17">
    <source>
        <dbReference type="Ensembl" id="ENSCMIP00000017194.1"/>
    </source>
</evidence>
<dbReference type="SUPFAM" id="SSF118220">
    <property type="entry name" value="Connexin43"/>
    <property type="match status" value="1"/>
</dbReference>
<dbReference type="InterPro" id="IPR000500">
    <property type="entry name" value="Connexin"/>
</dbReference>
<dbReference type="GeneTree" id="ENSGT01150000286930"/>
<reference evidence="18" key="3">
    <citation type="journal article" date="2014" name="Nature">
        <title>Elephant shark genome provides unique insights into gnathostome evolution.</title>
        <authorList>
            <consortium name="International Elephant Shark Genome Sequencing Consortium"/>
            <person name="Venkatesh B."/>
            <person name="Lee A.P."/>
            <person name="Ravi V."/>
            <person name="Maurya A.K."/>
            <person name="Lian M.M."/>
            <person name="Swann J.B."/>
            <person name="Ohta Y."/>
            <person name="Flajnik M.F."/>
            <person name="Sutoh Y."/>
            <person name="Kasahara M."/>
            <person name="Hoon S."/>
            <person name="Gangu V."/>
            <person name="Roy S.W."/>
            <person name="Irimia M."/>
            <person name="Korzh V."/>
            <person name="Kondrychyn I."/>
            <person name="Lim Z.W."/>
            <person name="Tay B.H."/>
            <person name="Tohari S."/>
            <person name="Kong K.W."/>
            <person name="Ho S."/>
            <person name="Lorente-Galdos B."/>
            <person name="Quilez J."/>
            <person name="Marques-Bonet T."/>
            <person name="Raney B.J."/>
            <person name="Ingham P.W."/>
            <person name="Tay A."/>
            <person name="Hillier L.W."/>
            <person name="Minx P."/>
            <person name="Boehm T."/>
            <person name="Wilson R.K."/>
            <person name="Brenner S."/>
            <person name="Warren W.C."/>
        </authorList>
    </citation>
    <scope>NUCLEOTIDE SEQUENCE [LARGE SCALE GENOMIC DNA]</scope>
</reference>
<evidence type="ECO:0000256" key="8">
    <source>
        <dbReference type="ARBA" id="ARBA00022868"/>
    </source>
</evidence>
<reference evidence="18" key="2">
    <citation type="journal article" date="2007" name="PLoS Biol.">
        <title>Survey sequencing and comparative analysis of the elephant shark (Callorhinchus milii) genome.</title>
        <authorList>
            <person name="Venkatesh B."/>
            <person name="Kirkness E.F."/>
            <person name="Loh Y.H."/>
            <person name="Halpern A.L."/>
            <person name="Lee A.P."/>
            <person name="Johnson J."/>
            <person name="Dandona N."/>
            <person name="Viswanathan L.D."/>
            <person name="Tay A."/>
            <person name="Venter J.C."/>
            <person name="Strausberg R.L."/>
            <person name="Brenner S."/>
        </authorList>
    </citation>
    <scope>NUCLEOTIDE SEQUENCE [LARGE SCALE GENOMIC DNA]</scope>
</reference>
<dbReference type="Gene3D" id="1.20.1440.80">
    <property type="entry name" value="Gap junction channel protein cysteine-rich domain"/>
    <property type="match status" value="1"/>
</dbReference>
<dbReference type="InterPro" id="IPR017990">
    <property type="entry name" value="Connexin_CS"/>
</dbReference>
<evidence type="ECO:0000256" key="7">
    <source>
        <dbReference type="ARBA" id="ARBA00022692"/>
    </source>
</evidence>
<feature type="transmembrane region" description="Helical" evidence="14">
    <location>
        <begin position="80"/>
        <end position="102"/>
    </location>
</feature>
<proteinExistence type="inferred from homology"/>
<dbReference type="PANTHER" id="PTHR11984">
    <property type="entry name" value="CONNEXIN"/>
    <property type="match status" value="1"/>
</dbReference>
<dbReference type="InterPro" id="IPR038359">
    <property type="entry name" value="Connexin_N_sf"/>
</dbReference>
<dbReference type="GO" id="GO:0005922">
    <property type="term" value="C:connexin complex"/>
    <property type="evidence" value="ECO:0007669"/>
    <property type="project" value="InterPro"/>
</dbReference>
<comment type="subunit">
    <text evidence="5 12">A connexon is composed of a hexamer of connexins.</text>
</comment>
<evidence type="ECO:0000313" key="18">
    <source>
        <dbReference type="Proteomes" id="UP000314986"/>
    </source>
</evidence>
<dbReference type="OrthoDB" id="9993956at2759"/>
<keyword evidence="11 14" id="KW-0472">Membrane</keyword>
<dbReference type="OMA" id="YPKNEDT"/>
<keyword evidence="9" id="KW-0965">Cell junction</keyword>
<dbReference type="SMART" id="SM01089">
    <property type="entry name" value="Connexin_CCC"/>
    <property type="match status" value="1"/>
</dbReference>
<dbReference type="InterPro" id="IPR034634">
    <property type="entry name" value="Connexin_C"/>
</dbReference>
<comment type="function">
    <text evidence="1 12">One gap junction consists of a cluster of closely packed pairs of transmembrane channels, the connexons, through which materials of low MW diffuse from one cell to a neighboring cell.</text>
</comment>
<dbReference type="STRING" id="7868.ENSCMIP00000017194"/>